<dbReference type="SUPFAM" id="SSF54862">
    <property type="entry name" value="4Fe-4S ferredoxins"/>
    <property type="match status" value="1"/>
</dbReference>
<evidence type="ECO:0000256" key="1">
    <source>
        <dbReference type="ARBA" id="ARBA00022485"/>
    </source>
</evidence>
<dbReference type="Gene3D" id="3.30.70.20">
    <property type="match status" value="1"/>
</dbReference>
<evidence type="ECO:0000256" key="6">
    <source>
        <dbReference type="PROSITE-ProRule" id="PRU00284"/>
    </source>
</evidence>
<keyword evidence="5 6" id="KW-0807">Transducer</keyword>
<feature type="domain" description="Methyl-accepting transducer" evidence="7">
    <location>
        <begin position="426"/>
        <end position="633"/>
    </location>
</feature>
<dbReference type="SUPFAM" id="SSF58104">
    <property type="entry name" value="Methyl-accepting chemotaxis protein (MCP) signaling domain"/>
    <property type="match status" value="1"/>
</dbReference>
<dbReference type="AlphaFoldDB" id="A0AAW3JSX5"/>
<feature type="domain" description="4Fe-4S ferredoxin-type" evidence="8">
    <location>
        <begin position="32"/>
        <end position="61"/>
    </location>
</feature>
<gene>
    <name evidence="10" type="ORF">APZ18_12495</name>
</gene>
<accession>A0AAW3JSX5</accession>
<dbReference type="Proteomes" id="UP000050833">
    <property type="component" value="Unassembled WGS sequence"/>
</dbReference>
<dbReference type="InterPro" id="IPR004089">
    <property type="entry name" value="MCPsignal_dom"/>
</dbReference>
<reference evidence="10 11" key="1">
    <citation type="submission" date="2015-10" db="EMBL/GenBank/DDBJ databases">
        <title>Butyribacter intestini gen. nov., sp. nov., a butyric acid-producing bacterium of the family Lachnospiraceae isolated from the human faeces.</title>
        <authorList>
            <person name="Zou Y."/>
            <person name="Xue W."/>
            <person name="Luo G."/>
            <person name="Lv M."/>
        </authorList>
    </citation>
    <scope>NUCLEOTIDE SEQUENCE [LARGE SCALE GENOMIC DNA]</scope>
    <source>
        <strain evidence="10 11">TF01-11</strain>
    </source>
</reference>
<dbReference type="InterPro" id="IPR007202">
    <property type="entry name" value="4Fe-4S_dom"/>
</dbReference>
<protein>
    <submittedName>
        <fullName evidence="10">Chemotaxis protein</fullName>
    </submittedName>
</protein>
<dbReference type="PROSITE" id="PS50111">
    <property type="entry name" value="CHEMOTAXIS_TRANSDUC_2"/>
    <property type="match status" value="1"/>
</dbReference>
<evidence type="ECO:0000313" key="11">
    <source>
        <dbReference type="Proteomes" id="UP000050833"/>
    </source>
</evidence>
<evidence type="ECO:0000256" key="2">
    <source>
        <dbReference type="ARBA" id="ARBA00022723"/>
    </source>
</evidence>
<evidence type="ECO:0000259" key="8">
    <source>
        <dbReference type="PROSITE" id="PS51379"/>
    </source>
</evidence>
<dbReference type="InterPro" id="IPR017896">
    <property type="entry name" value="4Fe4S_Fe-S-bd"/>
</dbReference>
<dbReference type="RefSeq" id="WP_055945399.1">
    <property type="nucleotide sequence ID" value="NZ_JAQDCV010000007.1"/>
</dbReference>
<keyword evidence="4" id="KW-0411">Iron-sulfur</keyword>
<dbReference type="Pfam" id="PF00015">
    <property type="entry name" value="MCPsignal"/>
    <property type="match status" value="1"/>
</dbReference>
<evidence type="ECO:0000256" key="5">
    <source>
        <dbReference type="ARBA" id="ARBA00023224"/>
    </source>
</evidence>
<keyword evidence="3" id="KW-0408">Iron</keyword>
<proteinExistence type="predicted"/>
<dbReference type="Gene3D" id="1.10.287.950">
    <property type="entry name" value="Methyl-accepting chemotaxis protein"/>
    <property type="match status" value="1"/>
</dbReference>
<evidence type="ECO:0000259" key="7">
    <source>
        <dbReference type="PROSITE" id="PS50111"/>
    </source>
</evidence>
<feature type="domain" description="4Fe-4S" evidence="9">
    <location>
        <begin position="377"/>
        <end position="439"/>
    </location>
</feature>
<dbReference type="InterPro" id="IPR009016">
    <property type="entry name" value="Fe_hydrogenase"/>
</dbReference>
<dbReference type="PROSITE" id="PS51656">
    <property type="entry name" value="4FE4S"/>
    <property type="match status" value="1"/>
</dbReference>
<evidence type="ECO:0000313" key="10">
    <source>
        <dbReference type="EMBL" id="KQC85490.1"/>
    </source>
</evidence>
<dbReference type="Pfam" id="PF13237">
    <property type="entry name" value="Fer4_10"/>
    <property type="match status" value="1"/>
</dbReference>
<name>A0AAW3JSX5_9FIRM</name>
<dbReference type="GO" id="GO:0016020">
    <property type="term" value="C:membrane"/>
    <property type="evidence" value="ECO:0007669"/>
    <property type="project" value="InterPro"/>
</dbReference>
<dbReference type="SMART" id="SM00283">
    <property type="entry name" value="MA"/>
    <property type="match status" value="1"/>
</dbReference>
<dbReference type="GO" id="GO:0051539">
    <property type="term" value="F:4 iron, 4 sulfur cluster binding"/>
    <property type="evidence" value="ECO:0007669"/>
    <property type="project" value="UniProtKB-KW"/>
</dbReference>
<dbReference type="PROSITE" id="PS00198">
    <property type="entry name" value="4FE4S_FER_1"/>
    <property type="match status" value="1"/>
</dbReference>
<dbReference type="EMBL" id="LLKB01000005">
    <property type="protein sequence ID" value="KQC85490.1"/>
    <property type="molecule type" value="Genomic_DNA"/>
</dbReference>
<dbReference type="PANTHER" id="PTHR32089:SF112">
    <property type="entry name" value="LYSOZYME-LIKE PROTEIN-RELATED"/>
    <property type="match status" value="1"/>
</dbReference>
<keyword evidence="11" id="KW-1185">Reference proteome</keyword>
<dbReference type="GO" id="GO:0046872">
    <property type="term" value="F:metal ion binding"/>
    <property type="evidence" value="ECO:0007669"/>
    <property type="project" value="UniProtKB-KW"/>
</dbReference>
<evidence type="ECO:0000256" key="3">
    <source>
        <dbReference type="ARBA" id="ARBA00023004"/>
    </source>
</evidence>
<dbReference type="PANTHER" id="PTHR32089">
    <property type="entry name" value="METHYL-ACCEPTING CHEMOTAXIS PROTEIN MCPB"/>
    <property type="match status" value="1"/>
</dbReference>
<keyword evidence="2" id="KW-0479">Metal-binding</keyword>
<dbReference type="GO" id="GO:0007165">
    <property type="term" value="P:signal transduction"/>
    <property type="evidence" value="ECO:0007669"/>
    <property type="project" value="UniProtKB-KW"/>
</dbReference>
<evidence type="ECO:0000259" key="9">
    <source>
        <dbReference type="PROSITE" id="PS51656"/>
    </source>
</evidence>
<evidence type="ECO:0000256" key="4">
    <source>
        <dbReference type="ARBA" id="ARBA00023014"/>
    </source>
</evidence>
<sequence>MSFINTNELCTGCNKCIRNCPVFPSNSAVENDKVNVVLDACIDCGECIDVCTHNAREYTDDTKEFFDAVKNGQKITVVIAPAFIANYPAQYKRILGYLKELGVSHIYSVSFGADICTWGYLKYFEKTGKKGMISSPCPAVVNYIEKYRKELIEYMMPVYSPVMCMAKYLKKYEHITEKIAFLSPCIAKKSEINDKNCEQLISYNVTFNNFMDYIGDAYKTAREYNDELAYGLGSMYPMPGGLKENVKWFLGEDVSVRQVEGEHEAYRFLDEYKPSSDSPIMIDILNCANGCLFGTGTQSGIDGQKVYAEMSRQRKIAKKEAKKSRFKVQKISSWTENASPQERYKALCRQFENLSLNDFVRNYTDRKIDVNTPSAAQQNEIFRDMNKITSEQQCIDCGCCGYDSCKEMVKAIYNGINRKENCIYYIKSVVENERDETSKLRETEKENQIKKDEMIAEIVKQFESLGSGIAELSKANDTSAGEATDISKMVSEISERCNELTDSLSVISEFIDVFKSTSENITGIAGQTNMLSLNASIEAARAGESGRGFAVVAGQIGKLADETKTLIIQNNNKADETLPKMQLCIELIKNLVNDIESINEKVAAIAATTEEISAQSQSLQMMSGDIEESVKLI</sequence>
<organism evidence="10 11">
    <name type="scientific">Butyribacter intestini</name>
    <dbReference type="NCBI Taxonomy" id="1703332"/>
    <lineage>
        <taxon>Bacteria</taxon>
        <taxon>Bacillati</taxon>
        <taxon>Bacillota</taxon>
        <taxon>Clostridia</taxon>
        <taxon>Lachnospirales</taxon>
        <taxon>Lachnospiraceae</taxon>
        <taxon>Butyribacter</taxon>
    </lineage>
</organism>
<comment type="caution">
    <text evidence="10">The sequence shown here is derived from an EMBL/GenBank/DDBJ whole genome shotgun (WGS) entry which is preliminary data.</text>
</comment>
<dbReference type="InterPro" id="IPR017900">
    <property type="entry name" value="4Fe4S_Fe_S_CS"/>
</dbReference>
<keyword evidence="1" id="KW-0004">4Fe-4S</keyword>
<dbReference type="PROSITE" id="PS51379">
    <property type="entry name" value="4FE4S_FER_2"/>
    <property type="match status" value="2"/>
</dbReference>
<dbReference type="Gene3D" id="3.40.950.10">
    <property type="entry name" value="Fe-only Hydrogenase (Larger Subunit), Chain L, domain 3"/>
    <property type="match status" value="1"/>
</dbReference>
<dbReference type="InterPro" id="IPR004108">
    <property type="entry name" value="Fe_hydrogenase_lsu_C"/>
</dbReference>
<feature type="domain" description="4Fe-4S ferredoxin-type" evidence="8">
    <location>
        <begin position="1"/>
        <end position="31"/>
    </location>
</feature>
<dbReference type="SUPFAM" id="SSF53920">
    <property type="entry name" value="Fe-only hydrogenase"/>
    <property type="match status" value="1"/>
</dbReference>
<dbReference type="Pfam" id="PF02906">
    <property type="entry name" value="Fe_hyd_lg_C"/>
    <property type="match status" value="1"/>
</dbReference>